<proteinExistence type="inferred from homology"/>
<protein>
    <recommendedName>
        <fullName evidence="5">Trimethylamine methyltransferase</fullName>
    </recommendedName>
</protein>
<keyword evidence="2" id="KW-0489">Methyltransferase</keyword>
<gene>
    <name evidence="4" type="ORF">LCGC14_2163490</name>
</gene>
<dbReference type="EMBL" id="LAZR01027796">
    <property type="protein sequence ID" value="KKL64584.1"/>
    <property type="molecule type" value="Genomic_DNA"/>
</dbReference>
<dbReference type="GO" id="GO:0008168">
    <property type="term" value="F:methyltransferase activity"/>
    <property type="evidence" value="ECO:0007669"/>
    <property type="project" value="UniProtKB-KW"/>
</dbReference>
<name>A0A0F9DS49_9ZZZZ</name>
<evidence type="ECO:0000256" key="3">
    <source>
        <dbReference type="ARBA" id="ARBA00022679"/>
    </source>
</evidence>
<dbReference type="GO" id="GO:0032259">
    <property type="term" value="P:methylation"/>
    <property type="evidence" value="ECO:0007669"/>
    <property type="project" value="UniProtKB-KW"/>
</dbReference>
<evidence type="ECO:0000256" key="2">
    <source>
        <dbReference type="ARBA" id="ARBA00022603"/>
    </source>
</evidence>
<reference evidence="4" key="1">
    <citation type="journal article" date="2015" name="Nature">
        <title>Complex archaea that bridge the gap between prokaryotes and eukaryotes.</title>
        <authorList>
            <person name="Spang A."/>
            <person name="Saw J.H."/>
            <person name="Jorgensen S.L."/>
            <person name="Zaremba-Niedzwiedzka K."/>
            <person name="Martijn J."/>
            <person name="Lind A.E."/>
            <person name="van Eijk R."/>
            <person name="Schleper C."/>
            <person name="Guy L."/>
            <person name="Ettema T.J."/>
        </authorList>
    </citation>
    <scope>NUCLEOTIDE SEQUENCE</scope>
</reference>
<feature type="non-terminal residue" evidence="4">
    <location>
        <position position="1"/>
    </location>
</feature>
<organism evidence="4">
    <name type="scientific">marine sediment metagenome</name>
    <dbReference type="NCBI Taxonomy" id="412755"/>
    <lineage>
        <taxon>unclassified sequences</taxon>
        <taxon>metagenomes</taxon>
        <taxon>ecological metagenomes</taxon>
    </lineage>
</organism>
<evidence type="ECO:0000313" key="4">
    <source>
        <dbReference type="EMBL" id="KKL64584.1"/>
    </source>
</evidence>
<dbReference type="InterPro" id="IPR038601">
    <property type="entry name" value="MttB-like_sf"/>
</dbReference>
<dbReference type="GO" id="GO:0015948">
    <property type="term" value="P:methanogenesis"/>
    <property type="evidence" value="ECO:0007669"/>
    <property type="project" value="InterPro"/>
</dbReference>
<evidence type="ECO:0008006" key="5">
    <source>
        <dbReference type="Google" id="ProtNLM"/>
    </source>
</evidence>
<keyword evidence="3" id="KW-0808">Transferase</keyword>
<accession>A0A0F9DS49</accession>
<dbReference type="InterPro" id="IPR010426">
    <property type="entry name" value="MTTB_MeTrfase"/>
</dbReference>
<dbReference type="AlphaFoldDB" id="A0A0F9DS49"/>
<comment type="caution">
    <text evidence="4">The sequence shown here is derived from an EMBL/GenBank/DDBJ whole genome shotgun (WGS) entry which is preliminary data.</text>
</comment>
<dbReference type="Pfam" id="PF06253">
    <property type="entry name" value="MTTB"/>
    <property type="match status" value="1"/>
</dbReference>
<comment type="similarity">
    <text evidence="1">Belongs to the trimethylamine methyltransferase family.</text>
</comment>
<sequence length="317" mass="34986">TKPCAFVVEGPDDVEAIHRMGALIRGSEKALAEKPLFSIHDISAEATLGIVKEQCDALIKCAELDIPTGLAAYPIMGSTGPVTLEGSLALANANILCGLIIAQTIRPGIPFLYMILAGSMDMRRAEMVTASPEIWAYYLAGRKMAEYYGLPSHCIISADSKYSDIQLAMEKFSALFIAVMSGINLIHGSVCQSDGMNGANYEQILIDNEIISMIKHMMNVLQTDSLGAGAEEIFEDIKKSLVNGMYFMDSDVTLRDFKKKLWMSDLLIRDNFDRWQSEGMKSIIDNAIYQSRDILKNHEVEPLDKTVKKELEQMAGV</sequence>
<dbReference type="Gene3D" id="3.20.20.480">
    <property type="entry name" value="Trimethylamine methyltransferase-like"/>
    <property type="match status" value="1"/>
</dbReference>
<evidence type="ECO:0000256" key="1">
    <source>
        <dbReference type="ARBA" id="ARBA00007137"/>
    </source>
</evidence>